<keyword evidence="3" id="KW-0804">Transcription</keyword>
<dbReference type="InterPro" id="IPR018062">
    <property type="entry name" value="HTH_AraC-typ_CS"/>
</dbReference>
<evidence type="ECO:0000313" key="6">
    <source>
        <dbReference type="Proteomes" id="UP000316213"/>
    </source>
</evidence>
<dbReference type="Pfam" id="PF08448">
    <property type="entry name" value="PAS_4"/>
    <property type="match status" value="1"/>
</dbReference>
<protein>
    <submittedName>
        <fullName evidence="5">HTH-type transcriptional activator RhaS</fullName>
    </submittedName>
</protein>
<accession>A0A5C5ZZW8</accession>
<dbReference type="SUPFAM" id="SSF46689">
    <property type="entry name" value="Homeodomain-like"/>
    <property type="match status" value="2"/>
</dbReference>
<feature type="domain" description="HTH araC/xylS-type" evidence="4">
    <location>
        <begin position="153"/>
        <end position="251"/>
    </location>
</feature>
<evidence type="ECO:0000256" key="1">
    <source>
        <dbReference type="ARBA" id="ARBA00023015"/>
    </source>
</evidence>
<dbReference type="PANTHER" id="PTHR46796">
    <property type="entry name" value="HTH-TYPE TRANSCRIPTIONAL ACTIVATOR RHAS-RELATED"/>
    <property type="match status" value="1"/>
</dbReference>
<dbReference type="GO" id="GO:0003700">
    <property type="term" value="F:DNA-binding transcription factor activity"/>
    <property type="evidence" value="ECO:0007669"/>
    <property type="project" value="InterPro"/>
</dbReference>
<dbReference type="InterPro" id="IPR009057">
    <property type="entry name" value="Homeodomain-like_sf"/>
</dbReference>
<dbReference type="EMBL" id="SJPM01000011">
    <property type="protein sequence ID" value="TWT92571.1"/>
    <property type="molecule type" value="Genomic_DNA"/>
</dbReference>
<sequence>MTLYKSRMDMQEICSKWFESLDDASELLRLFDFLPGVFLYVKDDSGRFVAMNAALAHLSGAADPQECLGKTDVDLHSAYWGRRYQEEDREVMQSGVERPHQVWLVPTGRGRLGTFVSSKIPLRGKAGTVIGIAGVMIRLDQDLETNDPSDPVDQATRRMTERYADAMEIARIAEEVGLSVSQLNRRFRAKHQIPPSEYLQRVRVYQASRLLVETQTTIGDVALQCGFYDQAHLNRTFRKWMQMTPSEFRRLERTISSSEGTVRK</sequence>
<dbReference type="InterPro" id="IPR013656">
    <property type="entry name" value="PAS_4"/>
</dbReference>
<dbReference type="OrthoDB" id="9806208at2"/>
<evidence type="ECO:0000256" key="2">
    <source>
        <dbReference type="ARBA" id="ARBA00023125"/>
    </source>
</evidence>
<reference evidence="5 6" key="1">
    <citation type="submission" date="2019-02" db="EMBL/GenBank/DDBJ databases">
        <title>Deep-cultivation of Planctomycetes and their phenomic and genomic characterization uncovers novel biology.</title>
        <authorList>
            <person name="Wiegand S."/>
            <person name="Jogler M."/>
            <person name="Boedeker C."/>
            <person name="Pinto D."/>
            <person name="Vollmers J."/>
            <person name="Rivas-Marin E."/>
            <person name="Kohn T."/>
            <person name="Peeters S.H."/>
            <person name="Heuer A."/>
            <person name="Rast P."/>
            <person name="Oberbeckmann S."/>
            <person name="Bunk B."/>
            <person name="Jeske O."/>
            <person name="Meyerdierks A."/>
            <person name="Storesund J.E."/>
            <person name="Kallscheuer N."/>
            <person name="Luecker S."/>
            <person name="Lage O.M."/>
            <person name="Pohl T."/>
            <person name="Merkel B.J."/>
            <person name="Hornburger P."/>
            <person name="Mueller R.-W."/>
            <person name="Bruemmer F."/>
            <person name="Labrenz M."/>
            <person name="Spormann A.M."/>
            <person name="Op Den Camp H."/>
            <person name="Overmann J."/>
            <person name="Amann R."/>
            <person name="Jetten M.S.M."/>
            <person name="Mascher T."/>
            <person name="Medema M.H."/>
            <person name="Devos D.P."/>
            <person name="Kaster A.-K."/>
            <person name="Ovreas L."/>
            <person name="Rohde M."/>
            <person name="Galperin M.Y."/>
            <person name="Jogler C."/>
        </authorList>
    </citation>
    <scope>NUCLEOTIDE SEQUENCE [LARGE SCALE GENOMIC DNA]</scope>
    <source>
        <strain evidence="5 6">Pla100</strain>
    </source>
</reference>
<dbReference type="Proteomes" id="UP000316213">
    <property type="component" value="Unassembled WGS sequence"/>
</dbReference>
<dbReference type="InterPro" id="IPR018060">
    <property type="entry name" value="HTH_AraC"/>
</dbReference>
<comment type="caution">
    <text evidence="5">The sequence shown here is derived from an EMBL/GenBank/DDBJ whole genome shotgun (WGS) entry which is preliminary data.</text>
</comment>
<dbReference type="Pfam" id="PF12833">
    <property type="entry name" value="HTH_18"/>
    <property type="match status" value="1"/>
</dbReference>
<gene>
    <name evidence="5" type="primary">rhaS</name>
    <name evidence="5" type="ORF">Pla100_45890</name>
</gene>
<dbReference type="Gene3D" id="1.10.10.60">
    <property type="entry name" value="Homeodomain-like"/>
    <property type="match status" value="1"/>
</dbReference>
<dbReference type="GO" id="GO:0043565">
    <property type="term" value="F:sequence-specific DNA binding"/>
    <property type="evidence" value="ECO:0007669"/>
    <property type="project" value="InterPro"/>
</dbReference>
<dbReference type="Gene3D" id="3.30.450.20">
    <property type="entry name" value="PAS domain"/>
    <property type="match status" value="1"/>
</dbReference>
<name>A0A5C5ZZW8_9BACT</name>
<dbReference type="SUPFAM" id="SSF55785">
    <property type="entry name" value="PYP-like sensor domain (PAS domain)"/>
    <property type="match status" value="1"/>
</dbReference>
<proteinExistence type="predicted"/>
<keyword evidence="2" id="KW-0238">DNA-binding</keyword>
<organism evidence="5 6">
    <name type="scientific">Neorhodopirellula pilleata</name>
    <dbReference type="NCBI Taxonomy" id="2714738"/>
    <lineage>
        <taxon>Bacteria</taxon>
        <taxon>Pseudomonadati</taxon>
        <taxon>Planctomycetota</taxon>
        <taxon>Planctomycetia</taxon>
        <taxon>Pirellulales</taxon>
        <taxon>Pirellulaceae</taxon>
        <taxon>Neorhodopirellula</taxon>
    </lineage>
</organism>
<dbReference type="InterPro" id="IPR035965">
    <property type="entry name" value="PAS-like_dom_sf"/>
</dbReference>
<dbReference type="InterPro" id="IPR050204">
    <property type="entry name" value="AraC_XylS_family_regulators"/>
</dbReference>
<dbReference type="PROSITE" id="PS00041">
    <property type="entry name" value="HTH_ARAC_FAMILY_1"/>
    <property type="match status" value="1"/>
</dbReference>
<dbReference type="RefSeq" id="WP_146580221.1">
    <property type="nucleotide sequence ID" value="NZ_SJPM01000011.1"/>
</dbReference>
<keyword evidence="1" id="KW-0805">Transcription regulation</keyword>
<evidence type="ECO:0000313" key="5">
    <source>
        <dbReference type="EMBL" id="TWT92571.1"/>
    </source>
</evidence>
<evidence type="ECO:0000256" key="3">
    <source>
        <dbReference type="ARBA" id="ARBA00023163"/>
    </source>
</evidence>
<dbReference type="AlphaFoldDB" id="A0A5C5ZZW8"/>
<dbReference type="PROSITE" id="PS01124">
    <property type="entry name" value="HTH_ARAC_FAMILY_2"/>
    <property type="match status" value="1"/>
</dbReference>
<keyword evidence="6" id="KW-1185">Reference proteome</keyword>
<dbReference type="SMART" id="SM00342">
    <property type="entry name" value="HTH_ARAC"/>
    <property type="match status" value="1"/>
</dbReference>
<evidence type="ECO:0000259" key="4">
    <source>
        <dbReference type="PROSITE" id="PS01124"/>
    </source>
</evidence>